<name>A2F267_TRIV3</name>
<protein>
    <recommendedName>
        <fullName evidence="1">HEAT repeat-containing protein 1</fullName>
    </recommendedName>
</protein>
<evidence type="ECO:0000256" key="1">
    <source>
        <dbReference type="RuleBase" id="RU367065"/>
    </source>
</evidence>
<dbReference type="SUPFAM" id="SSF48371">
    <property type="entry name" value="ARM repeat"/>
    <property type="match status" value="1"/>
</dbReference>
<sequence>MASALDRALNNFRAQPRDMSGQKKAKVSLIFEPTVAASTSAGTFYQVGYAGYTELLQIDHRIKKFEKSIFNPSITDVDPLFLTAEEYNPLREKVRELMFFLSNYCMEVSAVKVLEYLIQQFAVNRLNPEILLFITLPYLETPLFVRVIQTIPFKAMPKAFDFLDDFRHISQTKKPIDRKLLISWIIKKPNILPWIISNVPRVCAYHPDGVYASFVGVLFSQLIMENIDEAMGTNIINAAMAALDDPNGYLAPQYLMAVLTLNEKKELGILPKITKKISSNAETVFANHFSEMFSLTVALFQKSVPIHVKEGFVHAIASQISSVKDLIRNTDTTVIAKSCSNLIVKKSKNESLVKSAIAILETNFFETVAKEFLLGFVQNYPGGEYAEMLVQKLANDYPEILTEDVNSALKSANISVRLSAHTRQSIIDSLSESSKAAAVFADPDLQFDLASNQAVSCLTSAESADSVEVVEPLIKYFKGRCPEHVLQWICEHLFISGSKFSDCLIKNISVYGKELADFLEGFPTDSNKSILSFLSAKSKELPNFKSLPIAAAKALNEKSSEKVTDLIKFLPQRKLDYSVVRSLETKIFQEDLEFVADSMESQAAFILAVTHKIAEESELTTDNLLALFSFPDFRCLLPTVVLLATKKQLNKMTSVFHISNQQENNAKINCLTLIAVVLPMSNPYDIIPTLFCALKSPVYKDRAMELIRGISLKEEGIKDVLPYVIKHHQLFGNDEQTTIGVFTKSCAKPETRTFYNHCWEHIQDCSIALDFFLLTNDKECFSAIKRLEKEPKIVDLFDNYIQKYPDNEEAKDWALNTLNSGVIKSVIPYLNETKLSKSLPFVCSYPQYYATSFNLFFKNHNIPYKDIEKEITKGQTSAIKESKTEIPPQIFANKNFNGLLKSLQARIVVSPCQILLENISNKQEVDGIVELVPSIISLFDMKENSNLIPYIFNCLLMAIKKENETTEKKKKSCTDIMIENFSKIISSISSTTVPHIHSTALQVVEELARVKPEEVAKHAKTFFSAMPTETLFSDDVANLARINQLLSSVLPILEKANTIMELLNFFSENIDRFSMDRASKIMIHSIGCLNSESYRVFDSLLKHDKVDFALTLTDQMKAETLMSSIIRLTELTEKSDNFKDFISQIQFPSLPVPMIRFFMVLQKKFDEDEFRDIVTDVCNSWGLPDFISFSEEAVVKPTMTTLVQSLITQRISNEPSPLFSSLLKPLQSLIEHGTELQLTLNTLQGITQLLEEEHAPIVSTLITKTLDAINQETIKPSIQLAALSFTANAVEKFKMSILDVYPPVLDFAAEFLQMVVEHEAADAIGPTVGSVCLLLSASPEFSADKLVKIVPSLLSPMILNREELSTLVNKNLTEIVAVLSLDQVLPSFVATLEVKNASPESLIGMFDLMTKSLKHSDVHMVRRLQATLLKFFLLSFTIRFDDIDDNMMFQDAVAETFGEYANRLNEQLFAIAFSTILQYMLTLSDKKQKDYVVGRFFFARVIHSIVNTLREVFAKFYSSFFDSFIQFVLESDDGILEQREVTIRVMFVLTKICDYADQIFFETRFSKVLDAIKMHFNCFEGELTTETMESESDRERTYEYKMFVLGNAFAALMNASKTNLTQMMNVLIEQLRNEKSIIVINILNVLLICSENARDNFSSVFTSALPVINELLEHPDADIQAAARNAVHSLARTNESVRNFFISDQ</sequence>
<keyword evidence="3" id="KW-1185">Reference proteome</keyword>
<dbReference type="GO" id="GO:0000462">
    <property type="term" value="P:maturation of SSU-rRNA from tricistronic rRNA transcript (SSU-rRNA, 5.8S rRNA, LSU-rRNA)"/>
    <property type="evidence" value="ECO:0000318"/>
    <property type="project" value="GO_Central"/>
</dbReference>
<comment type="similarity">
    <text evidence="1">Belongs to the HEATR1/UTP10 family.</text>
</comment>
<reference evidence="2" key="1">
    <citation type="submission" date="2006-10" db="EMBL/GenBank/DDBJ databases">
        <authorList>
            <person name="Amadeo P."/>
            <person name="Zhao Q."/>
            <person name="Wortman J."/>
            <person name="Fraser-Liggett C."/>
            <person name="Carlton J."/>
        </authorList>
    </citation>
    <scope>NUCLEOTIDE SEQUENCE</scope>
    <source>
        <strain evidence="2">G3</strain>
    </source>
</reference>
<dbReference type="InterPro" id="IPR016024">
    <property type="entry name" value="ARM-type_fold"/>
</dbReference>
<evidence type="ECO:0000313" key="2">
    <source>
        <dbReference type="EMBL" id="EAY01006.1"/>
    </source>
</evidence>
<proteinExistence type="inferred from homology"/>
<dbReference type="InterPro" id="IPR040191">
    <property type="entry name" value="UTP10"/>
</dbReference>
<dbReference type="SMR" id="A2F267"/>
<dbReference type="Proteomes" id="UP000001542">
    <property type="component" value="Unassembled WGS sequence"/>
</dbReference>
<dbReference type="GO" id="GO:0045943">
    <property type="term" value="P:positive regulation of transcription by RNA polymerase I"/>
    <property type="evidence" value="ECO:0000318"/>
    <property type="project" value="GO_Central"/>
</dbReference>
<keyword evidence="1" id="KW-0687">Ribonucleoprotein</keyword>
<reference evidence="2" key="2">
    <citation type="journal article" date="2007" name="Science">
        <title>Draft genome sequence of the sexually transmitted pathogen Trichomonas vaginalis.</title>
        <authorList>
            <person name="Carlton J.M."/>
            <person name="Hirt R.P."/>
            <person name="Silva J.C."/>
            <person name="Delcher A.L."/>
            <person name="Schatz M."/>
            <person name="Zhao Q."/>
            <person name="Wortman J.R."/>
            <person name="Bidwell S.L."/>
            <person name="Alsmark U.C.M."/>
            <person name="Besteiro S."/>
            <person name="Sicheritz-Ponten T."/>
            <person name="Noel C.J."/>
            <person name="Dacks J.B."/>
            <person name="Foster P.G."/>
            <person name="Simillion C."/>
            <person name="Van de Peer Y."/>
            <person name="Miranda-Saavedra D."/>
            <person name="Barton G.J."/>
            <person name="Westrop G.D."/>
            <person name="Mueller S."/>
            <person name="Dessi D."/>
            <person name="Fiori P.L."/>
            <person name="Ren Q."/>
            <person name="Paulsen I."/>
            <person name="Zhang H."/>
            <person name="Bastida-Corcuera F.D."/>
            <person name="Simoes-Barbosa A."/>
            <person name="Brown M.T."/>
            <person name="Hayes R.D."/>
            <person name="Mukherjee M."/>
            <person name="Okumura C.Y."/>
            <person name="Schneider R."/>
            <person name="Smith A.J."/>
            <person name="Vanacova S."/>
            <person name="Villalvazo M."/>
            <person name="Haas B.J."/>
            <person name="Pertea M."/>
            <person name="Feldblyum T.V."/>
            <person name="Utterback T.R."/>
            <person name="Shu C.L."/>
            <person name="Osoegawa K."/>
            <person name="de Jong P.J."/>
            <person name="Hrdy I."/>
            <person name="Horvathova L."/>
            <person name="Zubacova Z."/>
            <person name="Dolezal P."/>
            <person name="Malik S.B."/>
            <person name="Logsdon J.M. Jr."/>
            <person name="Henze K."/>
            <person name="Gupta A."/>
            <person name="Wang C.C."/>
            <person name="Dunne R.L."/>
            <person name="Upcroft J.A."/>
            <person name="Upcroft P."/>
            <person name="White O."/>
            <person name="Salzberg S.L."/>
            <person name="Tang P."/>
            <person name="Chiu C.-H."/>
            <person name="Lee Y.-S."/>
            <person name="Embley T.M."/>
            <person name="Coombs G.H."/>
            <person name="Mottram J.C."/>
            <person name="Tachezy J."/>
            <person name="Fraser-Liggett C.M."/>
            <person name="Johnson P.J."/>
        </authorList>
    </citation>
    <scope>NUCLEOTIDE SEQUENCE [LARGE SCALE GENOMIC DNA]</scope>
    <source>
        <strain evidence="2">G3</strain>
    </source>
</reference>
<dbReference type="PANTHER" id="PTHR13457:SF1">
    <property type="entry name" value="HEAT REPEAT-CONTAINING PROTEIN 1"/>
    <property type="match status" value="1"/>
</dbReference>
<dbReference type="OrthoDB" id="31183at2759"/>
<dbReference type="GO" id="GO:0034455">
    <property type="term" value="C:t-UTP complex"/>
    <property type="evidence" value="ECO:0000318"/>
    <property type="project" value="GO_Central"/>
</dbReference>
<dbReference type="FunCoup" id="A2F267">
    <property type="interactions" value="653"/>
</dbReference>
<dbReference type="Gene3D" id="1.25.10.10">
    <property type="entry name" value="Leucine-rich Repeat Variant"/>
    <property type="match status" value="1"/>
</dbReference>
<gene>
    <name evidence="2" type="ORF">TVAG_154760</name>
</gene>
<dbReference type="InParanoid" id="A2F267"/>
<dbReference type="eggNOG" id="KOG1837">
    <property type="taxonomic scope" value="Eukaryota"/>
</dbReference>
<dbReference type="KEGG" id="tva:4758830"/>
<evidence type="ECO:0000313" key="3">
    <source>
        <dbReference type="Proteomes" id="UP000001542"/>
    </source>
</evidence>
<comment type="subcellular location">
    <subcellularLocation>
        <location evidence="1">Nucleus</location>
        <location evidence="1">Nucleolus</location>
    </subcellularLocation>
</comment>
<keyword evidence="1" id="KW-0690">Ribosome biogenesis</keyword>
<dbReference type="VEuPathDB" id="TrichDB:TVAGG3_0163770"/>
<dbReference type="GO" id="GO:0030686">
    <property type="term" value="C:90S preribosome"/>
    <property type="evidence" value="ECO:0000318"/>
    <property type="project" value="GO_Central"/>
</dbReference>
<dbReference type="EMBL" id="DS113582">
    <property type="protein sequence ID" value="EAY01006.1"/>
    <property type="molecule type" value="Genomic_DNA"/>
</dbReference>
<dbReference type="VEuPathDB" id="TrichDB:TVAG_154760"/>
<comment type="function">
    <text evidence="1">Involved in nucleolar processing of pre-18S ribosomal RNA.</text>
</comment>
<dbReference type="PANTHER" id="PTHR13457">
    <property type="entry name" value="BAP28"/>
    <property type="match status" value="1"/>
</dbReference>
<dbReference type="STRING" id="5722.A2F267"/>
<dbReference type="InterPro" id="IPR011989">
    <property type="entry name" value="ARM-like"/>
</dbReference>
<keyword evidence="1" id="KW-0698">rRNA processing</keyword>
<dbReference type="GO" id="GO:0030515">
    <property type="term" value="F:snoRNA binding"/>
    <property type="evidence" value="ECO:0000318"/>
    <property type="project" value="GO_Central"/>
</dbReference>
<accession>A2F267</accession>
<dbReference type="GO" id="GO:0032040">
    <property type="term" value="C:small-subunit processome"/>
    <property type="evidence" value="ECO:0000318"/>
    <property type="project" value="GO_Central"/>
</dbReference>
<keyword evidence="1" id="KW-0539">Nucleus</keyword>
<dbReference type="RefSeq" id="XP_001330063.1">
    <property type="nucleotide sequence ID" value="XM_001330028.1"/>
</dbReference>
<organism evidence="2 3">
    <name type="scientific">Trichomonas vaginalis (strain ATCC PRA-98 / G3)</name>
    <dbReference type="NCBI Taxonomy" id="412133"/>
    <lineage>
        <taxon>Eukaryota</taxon>
        <taxon>Metamonada</taxon>
        <taxon>Parabasalia</taxon>
        <taxon>Trichomonadida</taxon>
        <taxon>Trichomonadidae</taxon>
        <taxon>Trichomonas</taxon>
    </lineage>
</organism>